<reference evidence="5 6" key="1">
    <citation type="submission" date="2017-11" db="EMBL/GenBank/DDBJ databases">
        <title>De novo assembly and phasing of dikaryotic genomes from two isolates of Puccinia coronata f. sp. avenae, the causal agent of oat crown rust.</title>
        <authorList>
            <person name="Miller M.E."/>
            <person name="Zhang Y."/>
            <person name="Omidvar V."/>
            <person name="Sperschneider J."/>
            <person name="Schwessinger B."/>
            <person name="Raley C."/>
            <person name="Palmer J.M."/>
            <person name="Garnica D."/>
            <person name="Upadhyaya N."/>
            <person name="Rathjen J."/>
            <person name="Taylor J.M."/>
            <person name="Park R.F."/>
            <person name="Dodds P.N."/>
            <person name="Hirsch C.D."/>
            <person name="Kianian S.F."/>
            <person name="Figueroa M."/>
        </authorList>
    </citation>
    <scope>NUCLEOTIDE SEQUENCE [LARGE SCALE GENOMIC DNA]</scope>
    <source>
        <strain evidence="3">12NC29</strain>
        <strain evidence="4">12SD80</strain>
    </source>
</reference>
<evidence type="ECO:0000259" key="2">
    <source>
        <dbReference type="Pfam" id="PF07687"/>
    </source>
</evidence>
<comment type="similarity">
    <text evidence="1">Belongs to the peptidase M20A family.</text>
</comment>
<dbReference type="Proteomes" id="UP000235392">
    <property type="component" value="Unassembled WGS sequence"/>
</dbReference>
<dbReference type="SUPFAM" id="SSF53187">
    <property type="entry name" value="Zn-dependent exopeptidases"/>
    <property type="match status" value="1"/>
</dbReference>
<dbReference type="Proteomes" id="UP000235388">
    <property type="component" value="Unassembled WGS sequence"/>
</dbReference>
<dbReference type="PANTHER" id="PTHR30575:SF0">
    <property type="entry name" value="XAA-ARG DIPEPTIDASE"/>
    <property type="match status" value="1"/>
</dbReference>
<dbReference type="CDD" id="cd05672">
    <property type="entry name" value="M20_ACY1L2-like"/>
    <property type="match status" value="1"/>
</dbReference>
<sequence>MSNNHSSCLGPIIDSITSGFRSDNRLEHPSDQQQGLSSCKCGFGELEFHSEPSISFSQAPYQTRQLCSDREKPLINLHEEVEDTLQYPSTLEDEIDRLSSDLRKWSLQIFDFAEIAMQEFKTHDLIAQIFENSPGWKVTRHAYGIQTAVEAVFTVGNGGRTIGFNSEMDALPGIGHACGHPLICIAGIAAAMATAQALKKTNTPGQVILLGTPAEETIGGKIQLLKKGAYRSMDACLMLHPAPFGGMLPMLAISQVKVEYFGKNAHAAGAPWEGINALDAAVAAYTNISLLRQQIRPDERVHGIIQGSENWVANVIPDYAWLRYDIRAPTKEGMEKLKARVMKCFQAASDSSGCRMKVEEEMVYADLVNNLPLAREYHMYMEKMMGIAVPMDGPTLGSTDFGNVSYEVPSIHPIYAIPTPPGQGNHTRGFTKAAATEEAHQLTLKSAKGIAVVAWKVLADQSFAEEVRKAFKP</sequence>
<accession>A0A2N5V7R1</accession>
<dbReference type="FunFam" id="3.30.70.360:FF:000004">
    <property type="entry name" value="Peptidase M20 domain-containing protein 2"/>
    <property type="match status" value="1"/>
</dbReference>
<dbReference type="Pfam" id="PF07687">
    <property type="entry name" value="M20_dimer"/>
    <property type="match status" value="1"/>
</dbReference>
<dbReference type="InterPro" id="IPR036264">
    <property type="entry name" value="Bact_exopeptidase_dim_dom"/>
</dbReference>
<dbReference type="InterPro" id="IPR052030">
    <property type="entry name" value="Peptidase_M20/M20A_hydrolases"/>
</dbReference>
<dbReference type="EMBL" id="PGCI01000043">
    <property type="protein sequence ID" value="PLW46022.1"/>
    <property type="molecule type" value="Genomic_DNA"/>
</dbReference>
<gene>
    <name evidence="3" type="ORF">PCANC_14505</name>
    <name evidence="4" type="ORF">PCASD_03494</name>
</gene>
<protein>
    <recommendedName>
        <fullName evidence="2">Peptidase M20 dimerisation domain-containing protein</fullName>
    </recommendedName>
</protein>
<dbReference type="AlphaFoldDB" id="A0A2N5V7R1"/>
<dbReference type="Pfam" id="PF01546">
    <property type="entry name" value="Peptidase_M20"/>
    <property type="match status" value="1"/>
</dbReference>
<dbReference type="SUPFAM" id="SSF55031">
    <property type="entry name" value="Bacterial exopeptidase dimerisation domain"/>
    <property type="match status" value="1"/>
</dbReference>
<dbReference type="OrthoDB" id="6119954at2759"/>
<dbReference type="EMBL" id="PGCJ01000926">
    <property type="protein sequence ID" value="PLW14233.1"/>
    <property type="molecule type" value="Genomic_DNA"/>
</dbReference>
<dbReference type="Gene3D" id="3.30.70.360">
    <property type="match status" value="1"/>
</dbReference>
<organism evidence="4 6">
    <name type="scientific">Puccinia coronata f. sp. avenae</name>
    <dbReference type="NCBI Taxonomy" id="200324"/>
    <lineage>
        <taxon>Eukaryota</taxon>
        <taxon>Fungi</taxon>
        <taxon>Dikarya</taxon>
        <taxon>Basidiomycota</taxon>
        <taxon>Pucciniomycotina</taxon>
        <taxon>Pucciniomycetes</taxon>
        <taxon>Pucciniales</taxon>
        <taxon>Pucciniaceae</taxon>
        <taxon>Puccinia</taxon>
    </lineage>
</organism>
<evidence type="ECO:0000313" key="4">
    <source>
        <dbReference type="EMBL" id="PLW46022.1"/>
    </source>
</evidence>
<evidence type="ECO:0000256" key="1">
    <source>
        <dbReference type="ARBA" id="ARBA00006247"/>
    </source>
</evidence>
<dbReference type="InterPro" id="IPR011650">
    <property type="entry name" value="Peptidase_M20_dimer"/>
</dbReference>
<dbReference type="InterPro" id="IPR017439">
    <property type="entry name" value="Amidohydrolase"/>
</dbReference>
<dbReference type="STRING" id="200324.A0A2N5V7R1"/>
<evidence type="ECO:0000313" key="6">
    <source>
        <dbReference type="Proteomes" id="UP000235392"/>
    </source>
</evidence>
<evidence type="ECO:0000313" key="3">
    <source>
        <dbReference type="EMBL" id="PLW14233.1"/>
    </source>
</evidence>
<dbReference type="GO" id="GO:0016805">
    <property type="term" value="F:dipeptidase activity"/>
    <property type="evidence" value="ECO:0007669"/>
    <property type="project" value="TreeGrafter"/>
</dbReference>
<name>A0A2N5V7R1_9BASI</name>
<keyword evidence="5" id="KW-1185">Reference proteome</keyword>
<feature type="domain" description="Peptidase M20 dimerisation" evidence="2">
    <location>
        <begin position="255"/>
        <end position="348"/>
    </location>
</feature>
<dbReference type="PANTHER" id="PTHR30575">
    <property type="entry name" value="PEPTIDASE M20"/>
    <property type="match status" value="1"/>
</dbReference>
<comment type="caution">
    <text evidence="4">The sequence shown here is derived from an EMBL/GenBank/DDBJ whole genome shotgun (WGS) entry which is preliminary data.</text>
</comment>
<proteinExistence type="inferred from homology"/>
<evidence type="ECO:0000313" key="5">
    <source>
        <dbReference type="Proteomes" id="UP000235388"/>
    </source>
</evidence>
<dbReference type="InterPro" id="IPR002933">
    <property type="entry name" value="Peptidase_M20"/>
</dbReference>
<dbReference type="Gene3D" id="3.40.630.10">
    <property type="entry name" value="Zn peptidases"/>
    <property type="match status" value="1"/>
</dbReference>
<dbReference type="NCBIfam" id="TIGR01891">
    <property type="entry name" value="amidohydrolases"/>
    <property type="match status" value="1"/>
</dbReference>